<evidence type="ECO:0000256" key="1">
    <source>
        <dbReference type="SAM" id="MobiDB-lite"/>
    </source>
</evidence>
<dbReference type="EMBL" id="CAKMRJ010005523">
    <property type="protein sequence ID" value="CAH1445569.1"/>
    <property type="molecule type" value="Genomic_DNA"/>
</dbReference>
<name>A0AAU9P6A5_9ASTR</name>
<keyword evidence="3" id="KW-1185">Reference proteome</keyword>
<evidence type="ECO:0000313" key="2">
    <source>
        <dbReference type="EMBL" id="CAH1445569.1"/>
    </source>
</evidence>
<proteinExistence type="predicted"/>
<dbReference type="PANTHER" id="PTHR35764">
    <property type="entry name" value="PROTEIN SHORTAGE IN CHIASMATA 1"/>
    <property type="match status" value="1"/>
</dbReference>
<comment type="caution">
    <text evidence="2">The sequence shown here is derived from an EMBL/GenBank/DDBJ whole genome shotgun (WGS) entry which is preliminary data.</text>
</comment>
<gene>
    <name evidence="2" type="ORF">LVIROSA_LOCUS31325</name>
</gene>
<dbReference type="Proteomes" id="UP001157418">
    <property type="component" value="Unassembled WGS sequence"/>
</dbReference>
<organism evidence="2 3">
    <name type="scientific">Lactuca virosa</name>
    <dbReference type="NCBI Taxonomy" id="75947"/>
    <lineage>
        <taxon>Eukaryota</taxon>
        <taxon>Viridiplantae</taxon>
        <taxon>Streptophyta</taxon>
        <taxon>Embryophyta</taxon>
        <taxon>Tracheophyta</taxon>
        <taxon>Spermatophyta</taxon>
        <taxon>Magnoliopsida</taxon>
        <taxon>eudicotyledons</taxon>
        <taxon>Gunneridae</taxon>
        <taxon>Pentapetalae</taxon>
        <taxon>asterids</taxon>
        <taxon>campanulids</taxon>
        <taxon>Asterales</taxon>
        <taxon>Asteraceae</taxon>
        <taxon>Cichorioideae</taxon>
        <taxon>Cichorieae</taxon>
        <taxon>Lactucinae</taxon>
        <taxon>Lactuca</taxon>
    </lineage>
</organism>
<feature type="region of interest" description="Disordered" evidence="1">
    <location>
        <begin position="1"/>
        <end position="26"/>
    </location>
</feature>
<feature type="compositionally biased region" description="Low complexity" evidence="1">
    <location>
        <begin position="58"/>
        <end position="70"/>
    </location>
</feature>
<accession>A0AAU9P6A5</accession>
<reference evidence="2 3" key="1">
    <citation type="submission" date="2022-01" db="EMBL/GenBank/DDBJ databases">
        <authorList>
            <person name="Xiong W."/>
            <person name="Schranz E."/>
        </authorList>
    </citation>
    <scope>NUCLEOTIDE SEQUENCE [LARGE SCALE GENOMIC DNA]</scope>
</reference>
<dbReference type="PANTHER" id="PTHR35764:SF1">
    <property type="entry name" value="PROTEIN SHORTAGE IN CHIASMATA 1"/>
    <property type="match status" value="1"/>
</dbReference>
<evidence type="ECO:0000313" key="3">
    <source>
        <dbReference type="Proteomes" id="UP001157418"/>
    </source>
</evidence>
<dbReference type="AlphaFoldDB" id="A0AAU9P6A5"/>
<dbReference type="GO" id="GO:0000712">
    <property type="term" value="P:resolution of meiotic recombination intermediates"/>
    <property type="evidence" value="ECO:0007669"/>
    <property type="project" value="TreeGrafter"/>
</dbReference>
<feature type="region of interest" description="Disordered" evidence="1">
    <location>
        <begin position="43"/>
        <end position="76"/>
    </location>
</feature>
<protein>
    <submittedName>
        <fullName evidence="2">Uncharacterized protein</fullName>
    </submittedName>
</protein>
<sequence>MRQQSLPLISSAPCFGNSGNSSKFRKRKSPSILDFYRYKRNSNMQNMEHKQKGTIQLSNSSKPVKSSSPSLPQTWTAIDKRAKRKLTFATDGSKGQSKLIWSDKTDQTLNRRL</sequence>
<dbReference type="InterPro" id="IPR038824">
    <property type="entry name" value="SHOC1-like"/>
</dbReference>
<feature type="region of interest" description="Disordered" evidence="1">
    <location>
        <begin position="88"/>
        <end position="113"/>
    </location>
</feature>